<keyword evidence="1" id="KW-0472">Membrane</keyword>
<accession>Q4ZE11</accession>
<sequence length="67" mass="7332">MDFKESLPVCNLNVLQALLSTIILLALIFLLLAFNIDSANDKHSISFILKLSLNAVLVSVIDNTTES</sequence>
<evidence type="ECO:0000256" key="1">
    <source>
        <dbReference type="SAM" id="Phobius"/>
    </source>
</evidence>
<proteinExistence type="predicted"/>
<dbReference type="RefSeq" id="YP_239515.1">
    <property type="nucleotide sequence ID" value="NC_007047.1"/>
</dbReference>
<dbReference type="GeneID" id="4555772"/>
<keyword evidence="3" id="KW-1185">Reference proteome</keyword>
<keyword evidence="1" id="KW-1133">Transmembrane helix</keyword>
<organism evidence="2 3">
    <name type="scientific">Staphylococcus phage 187</name>
    <dbReference type="NCBI Taxonomy" id="2908096"/>
    <lineage>
        <taxon>Viruses</taxon>
        <taxon>Duplodnaviria</taxon>
        <taxon>Heunggongvirae</taxon>
        <taxon>Uroviricota</taxon>
        <taxon>Caudoviricetes</taxon>
        <taxon>Azeredovirinae</taxon>
        <taxon>Phietavirus</taxon>
        <taxon>Phietavirus pv187</taxon>
    </lineage>
</organism>
<evidence type="ECO:0000313" key="2">
    <source>
        <dbReference type="EMBL" id="AAX90743.1"/>
    </source>
</evidence>
<name>Q4ZE11_9CAUD</name>
<feature type="transmembrane region" description="Helical" evidence="1">
    <location>
        <begin position="12"/>
        <end position="34"/>
    </location>
</feature>
<dbReference type="EMBL" id="AY954950">
    <property type="protein sequence ID" value="AAX90743.1"/>
    <property type="molecule type" value="Genomic_DNA"/>
</dbReference>
<dbReference type="KEGG" id="vg:4555772"/>
<evidence type="ECO:0000313" key="3">
    <source>
        <dbReference type="Proteomes" id="UP000000918"/>
    </source>
</evidence>
<keyword evidence="1" id="KW-0812">Transmembrane</keyword>
<dbReference type="Proteomes" id="UP000000918">
    <property type="component" value="Genome"/>
</dbReference>
<protein>
    <submittedName>
        <fullName evidence="2">ORF095</fullName>
    </submittedName>
</protein>
<reference evidence="2 3" key="1">
    <citation type="journal article" date="2005" name="Proc. Natl. Acad. Sci. U.S.A.">
        <title>The complete genomes and proteomes of 27 Staphylococcus aureus bacteriophages.</title>
        <authorList>
            <person name="Kwan T."/>
            <person name="Liu J."/>
            <person name="Dubow M."/>
            <person name="Gros P."/>
            <person name="Pelletier J."/>
        </authorList>
    </citation>
    <scope>NUCLEOTIDE SEQUENCE</scope>
</reference>